<gene>
    <name evidence="2" type="ORF">FHU37_004870</name>
</gene>
<sequence>MTYLVTGGSGKAGRHVVRELLRAGQRVRVLTRDPARARLPAGVEAVAGDLTDPSTLGPALAGVVGVHLIVNAGDDYAVLQTGPEIVELAEKAGVRRVSVLWDGRIGPVEKAVEDSALEWTQIHPVDFMGNALTWADDIRSAGVVREPFGDVAVAIVDEADVGAVAATALVEDGHAGRTYLLTGPELLSQRQRLAVIGAAIGRSLRFEELSEEQARARWRAAGVEESMVDLLAEWQGNPPPEARAVSPAVEEITGRPARTFAQWAAEHAESFR</sequence>
<keyword evidence="3" id="KW-1185">Reference proteome</keyword>
<dbReference type="Proteomes" id="UP000567795">
    <property type="component" value="Unassembled WGS sequence"/>
</dbReference>
<evidence type="ECO:0000313" key="2">
    <source>
        <dbReference type="EMBL" id="NYI07841.1"/>
    </source>
</evidence>
<dbReference type="InterPro" id="IPR051604">
    <property type="entry name" value="Ergot_Alk_Oxidoreductase"/>
</dbReference>
<dbReference type="PANTHER" id="PTHR43162:SF1">
    <property type="entry name" value="PRESTALK A DIFFERENTIATION PROTEIN A"/>
    <property type="match status" value="1"/>
</dbReference>
<dbReference type="InterPro" id="IPR016040">
    <property type="entry name" value="NAD(P)-bd_dom"/>
</dbReference>
<dbReference type="Gene3D" id="3.90.25.10">
    <property type="entry name" value="UDP-galactose 4-epimerase, domain 1"/>
    <property type="match status" value="1"/>
</dbReference>
<evidence type="ECO:0000259" key="1">
    <source>
        <dbReference type="Pfam" id="PF13460"/>
    </source>
</evidence>
<proteinExistence type="predicted"/>
<dbReference type="Gene3D" id="3.40.50.720">
    <property type="entry name" value="NAD(P)-binding Rossmann-like Domain"/>
    <property type="match status" value="1"/>
</dbReference>
<reference evidence="2 3" key="1">
    <citation type="submission" date="2020-07" db="EMBL/GenBank/DDBJ databases">
        <title>Sequencing the genomes of 1000 actinobacteria strains.</title>
        <authorList>
            <person name="Klenk H.-P."/>
        </authorList>
    </citation>
    <scope>NUCLEOTIDE SEQUENCE [LARGE SCALE GENOMIC DNA]</scope>
    <source>
        <strain evidence="2 3">DSM 42178</strain>
    </source>
</reference>
<dbReference type="SUPFAM" id="SSF51735">
    <property type="entry name" value="NAD(P)-binding Rossmann-fold domains"/>
    <property type="match status" value="1"/>
</dbReference>
<dbReference type="AlphaFoldDB" id="A0A853AB54"/>
<dbReference type="RefSeq" id="WP_179816779.1">
    <property type="nucleotide sequence ID" value="NZ_JACBZD010000002.1"/>
</dbReference>
<protein>
    <submittedName>
        <fullName evidence="2">Uncharacterized protein YbjT (DUF2867 family)</fullName>
    </submittedName>
</protein>
<name>A0A853AB54_9ACTN</name>
<comment type="caution">
    <text evidence="2">The sequence shown here is derived from an EMBL/GenBank/DDBJ whole genome shotgun (WGS) entry which is preliminary data.</text>
</comment>
<dbReference type="Pfam" id="PF13460">
    <property type="entry name" value="NAD_binding_10"/>
    <property type="match status" value="1"/>
</dbReference>
<evidence type="ECO:0000313" key="3">
    <source>
        <dbReference type="Proteomes" id="UP000567795"/>
    </source>
</evidence>
<organism evidence="2 3">
    <name type="scientific">Allostreptomyces psammosilenae</name>
    <dbReference type="NCBI Taxonomy" id="1892865"/>
    <lineage>
        <taxon>Bacteria</taxon>
        <taxon>Bacillati</taxon>
        <taxon>Actinomycetota</taxon>
        <taxon>Actinomycetes</taxon>
        <taxon>Kitasatosporales</taxon>
        <taxon>Streptomycetaceae</taxon>
        <taxon>Allostreptomyces</taxon>
    </lineage>
</organism>
<dbReference type="EMBL" id="JACBZD010000002">
    <property type="protein sequence ID" value="NYI07841.1"/>
    <property type="molecule type" value="Genomic_DNA"/>
</dbReference>
<dbReference type="PANTHER" id="PTHR43162">
    <property type="match status" value="1"/>
</dbReference>
<feature type="domain" description="NAD(P)-binding" evidence="1">
    <location>
        <begin position="7"/>
        <end position="99"/>
    </location>
</feature>
<dbReference type="InterPro" id="IPR036291">
    <property type="entry name" value="NAD(P)-bd_dom_sf"/>
</dbReference>
<accession>A0A853AB54</accession>